<dbReference type="RefSeq" id="WP_173006066.1">
    <property type="nucleotide sequence ID" value="NZ_CP120863.1"/>
</dbReference>
<evidence type="ECO:0000313" key="3">
    <source>
        <dbReference type="Proteomes" id="UP001209803"/>
    </source>
</evidence>
<dbReference type="Proteomes" id="UP001209803">
    <property type="component" value="Chromosome"/>
</dbReference>
<keyword evidence="3" id="KW-1185">Reference proteome</keyword>
<sequence length="373" mass="41763">MSLDIEKILTREASNVLGRIVTSREDLNDHFNINKVLKFVQGVYKSTGIELDVNCFYVWPNIKSLARAVRQRQYQDIPKLILLKEGDESVPLFVFAGGASCFLELKNILAGLDFRGAIYGVRQTQFGRHHTAPAVVEDEVEACCHVIEQRFKGVPVRLLGYSFGGVVALELARKLKAAGSEVSFLGLIDTHQSEHAWPLGIWARVVGRKILSRLGKIKAALTSSQRKTSPAVSTTVSLPRKVLARRLSPILFRFYRPTSLRYPEMAPEWVYGHTPKYENAGKQLLRMRGLYQPEAYGEHLVFYRASGLKPQSCDPWDTWHRFLPKAEWSSVRGNHLSAVAGKNGFAIGKDVADRLNMTMTEAPAWDVRLAGAG</sequence>
<accession>A0ABY8EYG2</accession>
<reference evidence="2 3" key="1">
    <citation type="submission" date="2023-03" db="EMBL/GenBank/DDBJ databases">
        <title>Roseibium porphyridii sp. nov. and Roseibium rhodosorbium sp. nov. isolated from marine algae, Porphyridium cruentum and Rhodosorus marinus, respectively.</title>
        <authorList>
            <person name="Lee M.W."/>
            <person name="Choi B.J."/>
            <person name="Lee J.K."/>
            <person name="Choi D.G."/>
            <person name="Baek J.H."/>
            <person name="Bayburt H."/>
            <person name="Kim J.M."/>
            <person name="Han D.M."/>
            <person name="Kim K.H."/>
            <person name="Jeon C.O."/>
        </authorList>
    </citation>
    <scope>NUCLEOTIDE SEQUENCE [LARGE SCALE GENOMIC DNA]</scope>
    <source>
        <strain evidence="2 3">KMA01</strain>
    </source>
</reference>
<dbReference type="InterPro" id="IPR001031">
    <property type="entry name" value="Thioesterase"/>
</dbReference>
<dbReference type="InterPro" id="IPR029058">
    <property type="entry name" value="AB_hydrolase_fold"/>
</dbReference>
<dbReference type="Gene3D" id="3.40.50.1820">
    <property type="entry name" value="alpha/beta hydrolase"/>
    <property type="match status" value="1"/>
</dbReference>
<proteinExistence type="predicted"/>
<protein>
    <submittedName>
        <fullName evidence="2">Thioesterase domain-containing protein</fullName>
    </submittedName>
</protein>
<dbReference type="Pfam" id="PF00975">
    <property type="entry name" value="Thioesterase"/>
    <property type="match status" value="1"/>
</dbReference>
<name>A0ABY8EYG2_9HYPH</name>
<organism evidence="2 3">
    <name type="scientific">Roseibium porphyridii</name>
    <dbReference type="NCBI Taxonomy" id="2866279"/>
    <lineage>
        <taxon>Bacteria</taxon>
        <taxon>Pseudomonadati</taxon>
        <taxon>Pseudomonadota</taxon>
        <taxon>Alphaproteobacteria</taxon>
        <taxon>Hyphomicrobiales</taxon>
        <taxon>Stappiaceae</taxon>
        <taxon>Roseibium</taxon>
    </lineage>
</organism>
<evidence type="ECO:0000313" key="2">
    <source>
        <dbReference type="EMBL" id="WFE88138.1"/>
    </source>
</evidence>
<dbReference type="SUPFAM" id="SSF53474">
    <property type="entry name" value="alpha/beta-Hydrolases"/>
    <property type="match status" value="1"/>
</dbReference>
<dbReference type="EMBL" id="CP120863">
    <property type="protein sequence ID" value="WFE88138.1"/>
    <property type="molecule type" value="Genomic_DNA"/>
</dbReference>
<feature type="domain" description="Thioesterase" evidence="1">
    <location>
        <begin position="96"/>
        <end position="197"/>
    </location>
</feature>
<gene>
    <name evidence="2" type="ORF">K1718_18455</name>
</gene>
<evidence type="ECO:0000259" key="1">
    <source>
        <dbReference type="Pfam" id="PF00975"/>
    </source>
</evidence>